<sequence>MVKTNRLQCSACGTEQTIHCNKRKRNLPLATVDVMKADAAPSAVPKGKPVQGKEKSLSATAPLKSAPVVPAARKKSRAKNAGLQALLEKSRIESTKPAGFGLDLKDFMKT</sequence>
<dbReference type="EMBL" id="NAJO01000010">
    <property type="protein sequence ID" value="OQO09644.1"/>
    <property type="molecule type" value="Genomic_DNA"/>
</dbReference>
<proteinExistence type="predicted"/>
<accession>A0A1V8TEE7</accession>
<dbReference type="AlphaFoldDB" id="A0A1V8TEE7"/>
<feature type="region of interest" description="Disordered" evidence="1">
    <location>
        <begin position="40"/>
        <end position="79"/>
    </location>
</feature>
<name>A0A1V8TEE7_9PEZI</name>
<organism evidence="2 3">
    <name type="scientific">Cryoendolithus antarcticus</name>
    <dbReference type="NCBI Taxonomy" id="1507870"/>
    <lineage>
        <taxon>Eukaryota</taxon>
        <taxon>Fungi</taxon>
        <taxon>Dikarya</taxon>
        <taxon>Ascomycota</taxon>
        <taxon>Pezizomycotina</taxon>
        <taxon>Dothideomycetes</taxon>
        <taxon>Dothideomycetidae</taxon>
        <taxon>Cladosporiales</taxon>
        <taxon>Cladosporiaceae</taxon>
        <taxon>Cryoendolithus</taxon>
    </lineage>
</organism>
<gene>
    <name evidence="2" type="ORF">B0A48_05046</name>
</gene>
<reference evidence="3" key="1">
    <citation type="submission" date="2017-03" db="EMBL/GenBank/DDBJ databases">
        <title>Genomes of endolithic fungi from Antarctica.</title>
        <authorList>
            <person name="Coleine C."/>
            <person name="Masonjones S."/>
            <person name="Stajich J.E."/>
        </authorList>
    </citation>
    <scope>NUCLEOTIDE SEQUENCE [LARGE SCALE GENOMIC DNA]</scope>
    <source>
        <strain evidence="3">CCFEE 5527</strain>
    </source>
</reference>
<dbReference type="Proteomes" id="UP000192596">
    <property type="component" value="Unassembled WGS sequence"/>
</dbReference>
<evidence type="ECO:0000256" key="1">
    <source>
        <dbReference type="SAM" id="MobiDB-lite"/>
    </source>
</evidence>
<comment type="caution">
    <text evidence="2">The sequence shown here is derived from an EMBL/GenBank/DDBJ whole genome shotgun (WGS) entry which is preliminary data.</text>
</comment>
<keyword evidence="3" id="KW-1185">Reference proteome</keyword>
<evidence type="ECO:0000313" key="3">
    <source>
        <dbReference type="Proteomes" id="UP000192596"/>
    </source>
</evidence>
<protein>
    <submittedName>
        <fullName evidence="2">Uncharacterized protein</fullName>
    </submittedName>
</protein>
<dbReference type="InParanoid" id="A0A1V8TEE7"/>
<evidence type="ECO:0000313" key="2">
    <source>
        <dbReference type="EMBL" id="OQO09644.1"/>
    </source>
</evidence>